<evidence type="ECO:0000259" key="3">
    <source>
        <dbReference type="PROSITE" id="PS50103"/>
    </source>
</evidence>
<dbReference type="GO" id="GO:0004386">
    <property type="term" value="F:helicase activity"/>
    <property type="evidence" value="ECO:0007669"/>
    <property type="project" value="InterPro"/>
</dbReference>
<dbReference type="Gene3D" id="4.10.1000.10">
    <property type="entry name" value="Zinc finger, CCCH-type"/>
    <property type="match status" value="1"/>
</dbReference>
<accession>A0A9Q5HXV2</accession>
<keyword evidence="5" id="KW-1185">Reference proteome</keyword>
<evidence type="ECO:0000256" key="2">
    <source>
        <dbReference type="SAM" id="MobiDB-lite"/>
    </source>
</evidence>
<feature type="domain" description="C3H1-type" evidence="3">
    <location>
        <begin position="117"/>
        <end position="145"/>
    </location>
</feature>
<comment type="caution">
    <text evidence="4">The sequence shown here is derived from an EMBL/GenBank/DDBJ whole genome shotgun (WGS) entry which is preliminary data.</text>
</comment>
<dbReference type="GO" id="GO:0008270">
    <property type="term" value="F:zinc ion binding"/>
    <property type="evidence" value="ECO:0007669"/>
    <property type="project" value="UniProtKB-KW"/>
</dbReference>
<dbReference type="GO" id="GO:0031380">
    <property type="term" value="C:nuclear RNA-directed RNA polymerase complex"/>
    <property type="evidence" value="ECO:0007669"/>
    <property type="project" value="TreeGrafter"/>
</dbReference>
<proteinExistence type="predicted"/>
<keyword evidence="1" id="KW-0479">Metal-binding</keyword>
<feature type="compositionally biased region" description="Polar residues" evidence="2">
    <location>
        <begin position="1001"/>
        <end position="1017"/>
    </location>
</feature>
<dbReference type="Pfam" id="PF13086">
    <property type="entry name" value="AAA_11"/>
    <property type="match status" value="1"/>
</dbReference>
<dbReference type="InterPro" id="IPR045055">
    <property type="entry name" value="DNA2/NAM7-like"/>
</dbReference>
<dbReference type="InterPro" id="IPR027417">
    <property type="entry name" value="P-loop_NTPase"/>
</dbReference>
<dbReference type="InterPro" id="IPR047187">
    <property type="entry name" value="SF1_C_Upf1"/>
</dbReference>
<dbReference type="InterPro" id="IPR041679">
    <property type="entry name" value="DNA2/NAM7-like_C"/>
</dbReference>
<dbReference type="InterPro" id="IPR041677">
    <property type="entry name" value="DNA2/NAM7_AAA_11"/>
</dbReference>
<dbReference type="PROSITE" id="PS50103">
    <property type="entry name" value="ZF_C3H1"/>
    <property type="match status" value="2"/>
</dbReference>
<dbReference type="InterPro" id="IPR000571">
    <property type="entry name" value="Znf_CCCH"/>
</dbReference>
<organism evidence="4 5">
    <name type="scientific">Sanghuangporus baumii</name>
    <name type="common">Phellinus baumii</name>
    <dbReference type="NCBI Taxonomy" id="108892"/>
    <lineage>
        <taxon>Eukaryota</taxon>
        <taxon>Fungi</taxon>
        <taxon>Dikarya</taxon>
        <taxon>Basidiomycota</taxon>
        <taxon>Agaricomycotina</taxon>
        <taxon>Agaricomycetes</taxon>
        <taxon>Hymenochaetales</taxon>
        <taxon>Hymenochaetaceae</taxon>
        <taxon>Sanghuangporus</taxon>
    </lineage>
</organism>
<feature type="compositionally biased region" description="Basic and acidic residues" evidence="2">
    <location>
        <begin position="88"/>
        <end position="99"/>
    </location>
</feature>
<evidence type="ECO:0000313" key="5">
    <source>
        <dbReference type="Proteomes" id="UP000757232"/>
    </source>
</evidence>
<feature type="domain" description="C3H1-type" evidence="3">
    <location>
        <begin position="67"/>
        <end position="95"/>
    </location>
</feature>
<dbReference type="CDD" id="cd18808">
    <property type="entry name" value="SF1_C_Upf1"/>
    <property type="match status" value="1"/>
</dbReference>
<evidence type="ECO:0000313" key="4">
    <source>
        <dbReference type="EMBL" id="OCB87727.1"/>
    </source>
</evidence>
<dbReference type="PANTHER" id="PTHR10887:SF341">
    <property type="entry name" value="NFX1-TYPE ZINC FINGER-CONTAINING PROTEIN 1"/>
    <property type="match status" value="1"/>
</dbReference>
<gene>
    <name evidence="4" type="ORF">A7U60_g5254</name>
</gene>
<dbReference type="GO" id="GO:0016787">
    <property type="term" value="F:hydrolase activity"/>
    <property type="evidence" value="ECO:0007669"/>
    <property type="project" value="UniProtKB-KW"/>
</dbReference>
<keyword evidence="4" id="KW-0378">Hydrolase</keyword>
<feature type="zinc finger region" description="C3H1-type" evidence="1">
    <location>
        <begin position="67"/>
        <end position="95"/>
    </location>
</feature>
<dbReference type="OrthoDB" id="2423195at2759"/>
<dbReference type="SUPFAM" id="SSF52540">
    <property type="entry name" value="P-loop containing nucleoside triphosphate hydrolases"/>
    <property type="match status" value="1"/>
</dbReference>
<dbReference type="PANTHER" id="PTHR10887">
    <property type="entry name" value="DNA2/NAM7 HELICASE FAMILY"/>
    <property type="match status" value="1"/>
</dbReference>
<protein>
    <submittedName>
        <fullName evidence="4">P-loop containing nucleoside triphosphate hydrolase protein</fullName>
    </submittedName>
</protein>
<dbReference type="EMBL" id="LNZH02000189">
    <property type="protein sequence ID" value="OCB87727.1"/>
    <property type="molecule type" value="Genomic_DNA"/>
</dbReference>
<dbReference type="Proteomes" id="UP000757232">
    <property type="component" value="Unassembled WGS sequence"/>
</dbReference>
<reference evidence="4" key="1">
    <citation type="submission" date="2016-06" db="EMBL/GenBank/DDBJ databases">
        <title>Draft Genome sequence of the fungus Inonotus baumii.</title>
        <authorList>
            <person name="Zhu H."/>
            <person name="Lin W."/>
        </authorList>
    </citation>
    <scope>NUCLEOTIDE SEQUENCE</scope>
    <source>
        <strain evidence="4">821</strain>
    </source>
</reference>
<name>A0A9Q5HXV2_SANBA</name>
<dbReference type="GO" id="GO:0031048">
    <property type="term" value="P:regulatory ncRNA-mediated heterochromatin formation"/>
    <property type="evidence" value="ECO:0007669"/>
    <property type="project" value="TreeGrafter"/>
</dbReference>
<keyword evidence="1" id="KW-0863">Zinc-finger</keyword>
<keyword evidence="1" id="KW-0862">Zinc</keyword>
<feature type="compositionally biased region" description="Polar residues" evidence="2">
    <location>
        <begin position="1043"/>
        <end position="1052"/>
    </location>
</feature>
<feature type="region of interest" description="Disordered" evidence="2">
    <location>
        <begin position="998"/>
        <end position="1053"/>
    </location>
</feature>
<feature type="zinc finger region" description="C3H1-type" evidence="1">
    <location>
        <begin position="117"/>
        <end position="145"/>
    </location>
</feature>
<evidence type="ECO:0000256" key="1">
    <source>
        <dbReference type="PROSITE-ProRule" id="PRU00723"/>
    </source>
</evidence>
<dbReference type="Gene3D" id="3.40.50.300">
    <property type="entry name" value="P-loop containing nucleotide triphosphate hydrolases"/>
    <property type="match status" value="3"/>
</dbReference>
<dbReference type="Pfam" id="PF13087">
    <property type="entry name" value="AAA_12"/>
    <property type="match status" value="1"/>
</dbReference>
<feature type="region of interest" description="Disordered" evidence="2">
    <location>
        <begin position="86"/>
        <end position="120"/>
    </location>
</feature>
<sequence>MYIAFISASEDQSNIFPPNPATAYLGARSFWLSPGQEYASRLLPSTSIQPPTSPTQYLPYTIPIMSLPHKKTCRFFNRPSGCRNGNRCPDEHERLRQGRNDGPSSFVGRSSGQKPPRAPRGKCDFYWSTGTCKRAFECKFEHVLSPTAMSERDNSARDEVKDISRDASMPYLSVSGLSDLAVSGGDTFRDPSTGFDPQQTQGYLTRFLKDGFRFASAAEMCSFAKLLSSASSLNKSWSVEDGQLFLVAIASENGRLRLSSILSYENVSSTSHYDYKALSFQRGYLPVFQYLSSKFVVNSTLSHYVNSLYTVLHHNIEQVLSHLETCIATYMGARSFKEKPSSPESSGSSIFGPIVTVFYEYLSRFKNALATHKELGIFVLKFGSWLEGWANDISSESPTFQDTLTNPEQQHARSLVSGHIQGRMQRVVSIIEREQAGIDRSVARRTARDAESAAQADATNLLRTLQTYYEGPGEERSEGPRHDNDFVDIASIKVAPTDEELICKLVPFLPVNIPHAPHPFPKQSMQRLLDIQFRLLREELLAALRTSVQVLLDDMRAPPSRKTQLNEIKKKKGGRYNYQDRQDSVMFNVYTGINFSKIEMDTRRGLVVEHSLDAPPGSARSDNTGVRAAYWANGKRLMQGGLVALLWGRGGHIDVHLGILCSSSDKLAESAKTSNNRLLVRVQFFDAIVNFKVLEHIRRKDKPKNERLLVESSVMFETIRPFLESLKRTPETIPFSSYLPHPESGSLAGVQIHPPAYSMVPNFEFNLECLRRGEDEDGLRGLRLSTTNHTSIEQTRTALSERSKLDPSQAEAMTFIGVELIRVLIENNVGPILLIAFTNHALDHMLSSVINSGITSNVVRLGGRSVDETIKRYSIEELERSSGRSYFDRAMKSEYRTIKETEDEIMKLLKRVIGINVPSQVLLNHISMLYPDHVDHLELPPPWILELQSLHGSFHEDEWQQSDAKRQRTVRDSSLYAFWKSCRDLEFLRDARAQKIPRTGSPASANRFHQLSPVSDSVDSHAAVLSEGSEVETPMSVDEDDSGSTSPRSSASELYRHNASLTEGEVFLQAHGMVDLPQEPLSDRPLETLLDGSHCDVWEYSAVERSRIDAHWAAQYRESEYESQRRRFEDLVEKHSDLRQSQHNRDEEIRLNIMRDRRLIGCTTTGAAKLISLLKGITPRVMIVEEAGQVLESHVLAGLIDSVQHLVLIGDPLQLRPTLNNYALSMDNPRGRELYRFDMSLMERLSTSAFPMSRLDVQRRMRPEISSLIRKTLYPGLEDHDCVRQYKSVRGMGRDVFFLSHGHQEHGGGDDSVSKHNSYEVSMIKDLVKYLLRQGCYSSEGSIVVLCTYLGQLARVRDALKTEMTVVIDERDQDALEKHEGDDSEDNGVTVERVHVTQRVRVRSVDNYQGEEADIVILSLVRNSGGGHETIEQDIIARRTAPRIGFLKSENRTNGKINLLFVMYSLASNIALQSLFPVLALDSTYLEMPPISPRKARCGPRSFLSYRKMEQSEMPFLSSVTGTRKISGTFRSQVNYPSPPQTVDVYGVATQDYRAVTIVLTSVIRMTRIIAMSSAHNRARDYVRKVIPVPNNVRMLAETASIPFEM</sequence>